<evidence type="ECO:0000313" key="4">
    <source>
        <dbReference type="Proteomes" id="UP000250140"/>
    </source>
</evidence>
<reference evidence="3 4" key="1">
    <citation type="journal article" date="2016" name="Nat. Commun.">
        <title>Ectomycorrhizal ecology is imprinted in the genome of the dominant symbiotic fungus Cenococcum geophilum.</title>
        <authorList>
            <consortium name="DOE Joint Genome Institute"/>
            <person name="Peter M."/>
            <person name="Kohler A."/>
            <person name="Ohm R.A."/>
            <person name="Kuo A."/>
            <person name="Krutzmann J."/>
            <person name="Morin E."/>
            <person name="Arend M."/>
            <person name="Barry K.W."/>
            <person name="Binder M."/>
            <person name="Choi C."/>
            <person name="Clum A."/>
            <person name="Copeland A."/>
            <person name="Grisel N."/>
            <person name="Haridas S."/>
            <person name="Kipfer T."/>
            <person name="LaButti K."/>
            <person name="Lindquist E."/>
            <person name="Lipzen A."/>
            <person name="Maire R."/>
            <person name="Meier B."/>
            <person name="Mihaltcheva S."/>
            <person name="Molinier V."/>
            <person name="Murat C."/>
            <person name="Poggeler S."/>
            <person name="Quandt C.A."/>
            <person name="Sperisen C."/>
            <person name="Tritt A."/>
            <person name="Tisserant E."/>
            <person name="Crous P.W."/>
            <person name="Henrissat B."/>
            <person name="Nehls U."/>
            <person name="Egli S."/>
            <person name="Spatafora J.W."/>
            <person name="Grigoriev I.V."/>
            <person name="Martin F.M."/>
        </authorList>
    </citation>
    <scope>NUCLEOTIDE SEQUENCE [LARGE SCALE GENOMIC DNA]</scope>
    <source>
        <strain evidence="3 4">CBS 207.34</strain>
    </source>
</reference>
<dbReference type="OrthoDB" id="5416002at2759"/>
<feature type="chain" id="PRO_5035001404" evidence="2">
    <location>
        <begin position="22"/>
        <end position="275"/>
    </location>
</feature>
<organism evidence="3 4">
    <name type="scientific">Glonium stellatum</name>
    <dbReference type="NCBI Taxonomy" id="574774"/>
    <lineage>
        <taxon>Eukaryota</taxon>
        <taxon>Fungi</taxon>
        <taxon>Dikarya</taxon>
        <taxon>Ascomycota</taxon>
        <taxon>Pezizomycotina</taxon>
        <taxon>Dothideomycetes</taxon>
        <taxon>Pleosporomycetidae</taxon>
        <taxon>Gloniales</taxon>
        <taxon>Gloniaceae</taxon>
        <taxon>Glonium</taxon>
    </lineage>
</organism>
<proteinExistence type="predicted"/>
<evidence type="ECO:0000313" key="3">
    <source>
        <dbReference type="EMBL" id="OCL08182.1"/>
    </source>
</evidence>
<evidence type="ECO:0000256" key="1">
    <source>
        <dbReference type="SAM" id="MobiDB-lite"/>
    </source>
</evidence>
<sequence>MVIQRLPLLISLITFFSFAFALPNFRRGVPYTPTTVPSLPTTPPLPGRPGPPDSPGSPGFPTPPGGDFEIFTIDNNFETAENDLPVIGTVGSLGVYNMLNWNMVCGDAALKRKAKLARDDLPTDPNLLGRQETGLISVTPHSPPNVAGWAARSELENGTPFISCNYETSIIDHFDLFIPEAPASFYYGCVSDPDSDVALPETCVISAIGYNRAGDVVARQQFEYVWEHGISQQMSPGNFDSTFTNLYTVEFQTNPPLLFGAVLDNVITKVYQRKE</sequence>
<feature type="signal peptide" evidence="2">
    <location>
        <begin position="1"/>
        <end position="21"/>
    </location>
</feature>
<dbReference type="Proteomes" id="UP000250140">
    <property type="component" value="Unassembled WGS sequence"/>
</dbReference>
<keyword evidence="4" id="KW-1185">Reference proteome</keyword>
<feature type="region of interest" description="Disordered" evidence="1">
    <location>
        <begin position="36"/>
        <end position="65"/>
    </location>
</feature>
<name>A0A8E2F082_9PEZI</name>
<gene>
    <name evidence="3" type="ORF">AOQ84DRAFT_407396</name>
</gene>
<feature type="compositionally biased region" description="Pro residues" evidence="1">
    <location>
        <begin position="40"/>
        <end position="64"/>
    </location>
</feature>
<protein>
    <submittedName>
        <fullName evidence="3">Uncharacterized protein</fullName>
    </submittedName>
</protein>
<accession>A0A8E2F082</accession>
<dbReference type="AlphaFoldDB" id="A0A8E2F082"/>
<evidence type="ECO:0000256" key="2">
    <source>
        <dbReference type="SAM" id="SignalP"/>
    </source>
</evidence>
<dbReference type="EMBL" id="KV749702">
    <property type="protein sequence ID" value="OCL08182.1"/>
    <property type="molecule type" value="Genomic_DNA"/>
</dbReference>
<keyword evidence="2" id="KW-0732">Signal</keyword>